<sequence>MNMQKKGQAILLQALLDEIRGSGIIYINSKDKSVRRKISEDLKNIQIHLLLSKKSFTPGASRGKMFFFRTCPRMAG</sequence>
<dbReference type="EMBL" id="CP120956">
    <property type="protein sequence ID" value="WFF81395.1"/>
    <property type="molecule type" value="Genomic_DNA"/>
</dbReference>
<name>A0AAX3SMV8_9BURK</name>
<protein>
    <submittedName>
        <fullName evidence="1">Uncharacterized protein</fullName>
    </submittedName>
</protein>
<dbReference type="Proteomes" id="UP001219066">
    <property type="component" value="Chromosome"/>
</dbReference>
<dbReference type="AlphaFoldDB" id="A0AAX3SMV8"/>
<gene>
    <name evidence="1" type="ORF">PYR84_01620</name>
</gene>
<evidence type="ECO:0000313" key="1">
    <source>
        <dbReference type="EMBL" id="WFF81395.1"/>
    </source>
</evidence>
<evidence type="ECO:0000313" key="2">
    <source>
        <dbReference type="Proteomes" id="UP001219066"/>
    </source>
</evidence>
<dbReference type="RefSeq" id="WP_277849254.1">
    <property type="nucleotide sequence ID" value="NZ_CP120956.1"/>
</dbReference>
<proteinExistence type="predicted"/>
<organism evidence="1 2">
    <name type="scientific">Delftia tsuruhatensis</name>
    <dbReference type="NCBI Taxonomy" id="180282"/>
    <lineage>
        <taxon>Bacteria</taxon>
        <taxon>Pseudomonadati</taxon>
        <taxon>Pseudomonadota</taxon>
        <taxon>Betaproteobacteria</taxon>
        <taxon>Burkholderiales</taxon>
        <taxon>Comamonadaceae</taxon>
        <taxon>Delftia</taxon>
    </lineage>
</organism>
<accession>A0AAX3SMV8</accession>
<reference evidence="1" key="1">
    <citation type="submission" date="2023-03" db="EMBL/GenBank/DDBJ databases">
        <title>Synergistic degradation of erythromycin by symbiotic bacteria Ery-6A and Ery-6B and application in simulated water remediation.</title>
        <authorList>
            <person name="Xu S."/>
        </authorList>
    </citation>
    <scope>NUCLEOTIDE SEQUENCE</scope>
    <source>
        <strain evidence="1">Ery-6A</strain>
    </source>
</reference>